<gene>
    <name evidence="2" type="ORF">DF185_20075</name>
</gene>
<keyword evidence="1" id="KW-0732">Signal</keyword>
<evidence type="ECO:0008006" key="4">
    <source>
        <dbReference type="Google" id="ProtNLM"/>
    </source>
</evidence>
<organism evidence="2 3">
    <name type="scientific">Marinifilum breve</name>
    <dbReference type="NCBI Taxonomy" id="2184082"/>
    <lineage>
        <taxon>Bacteria</taxon>
        <taxon>Pseudomonadati</taxon>
        <taxon>Bacteroidota</taxon>
        <taxon>Bacteroidia</taxon>
        <taxon>Marinilabiliales</taxon>
        <taxon>Marinifilaceae</taxon>
    </lineage>
</organism>
<evidence type="ECO:0000313" key="3">
    <source>
        <dbReference type="Proteomes" id="UP000248079"/>
    </source>
</evidence>
<dbReference type="EMBL" id="QFLI01000011">
    <property type="protein sequence ID" value="PXX96939.1"/>
    <property type="molecule type" value="Genomic_DNA"/>
</dbReference>
<dbReference type="Pfam" id="PF13715">
    <property type="entry name" value="CarbopepD_reg_2"/>
    <property type="match status" value="1"/>
</dbReference>
<evidence type="ECO:0000256" key="1">
    <source>
        <dbReference type="SAM" id="SignalP"/>
    </source>
</evidence>
<feature type="signal peptide" evidence="1">
    <location>
        <begin position="1"/>
        <end position="19"/>
    </location>
</feature>
<name>A0A2V3ZT98_9BACT</name>
<protein>
    <recommendedName>
        <fullName evidence="4">Outer membrane protein beta-barrel domain-containing protein</fullName>
    </recommendedName>
</protein>
<proteinExistence type="predicted"/>
<sequence length="643" mass="74301">MKPILLVILIALMHSNLLAQMTICGKISDNNNTAIPGSSIFVKDSYVGSISNRDGKFSIKIPQNLQSSTLCISSIGYQTQEILIRKIQSPMQVRLQQDTCDLAEVLVMPKDTLLALLRRAYGKIKDNYPDFDTRMKGLYRETYYNPKKEEYLYFGEAQLDVFKTSYKTKTEGQVKIVKSRMNKHPLYDSLATVMWYGGVHSPVNGDDVKIKAHYLSPNGLKDFDYSIYKDVLDAKPVYRIDFKPKENINFSYAGKFYLDINSLAYLYIEGIYTKYGSLQRSKELSDKKLNALNRKFIVKYSNWNGKYYLSYMSDEEKLYSEKLRSELIQFDEFLVTDIQTQNVQPIPFIEQSEYRDVFYLNAENVAESTWKSEQVILPDSSLSQLIEYDANKAQDLLNKQYELPKKYRFKQKLFEVITRMYFDMNFEYTAGENINNARVQFSPSENQVFEKSKSSSDPYYTFGMKMGYKLNSHWDVNFETQESVGKNFSNLNSIGFAYETPIINRGNQLLLIAGLNYYFANDGQHIGDFKSESDFRAGGKKIKADKIALFVGKKKQGISLDFGLKTRIHEFYSLFISGGYQMNISDKDRLFIKEKSGFFLTRKTTDVALSDSSIQYYENGVQTTKTSFDTKDFYLKAGIRFAF</sequence>
<keyword evidence="3" id="KW-1185">Reference proteome</keyword>
<comment type="caution">
    <text evidence="2">The sequence shown here is derived from an EMBL/GenBank/DDBJ whole genome shotgun (WGS) entry which is preliminary data.</text>
</comment>
<dbReference type="InterPro" id="IPR008969">
    <property type="entry name" value="CarboxyPept-like_regulatory"/>
</dbReference>
<dbReference type="OrthoDB" id="1489599at2"/>
<evidence type="ECO:0000313" key="2">
    <source>
        <dbReference type="EMBL" id="PXX96939.1"/>
    </source>
</evidence>
<dbReference type="Proteomes" id="UP000248079">
    <property type="component" value="Unassembled WGS sequence"/>
</dbReference>
<dbReference type="AlphaFoldDB" id="A0A2V3ZT98"/>
<reference evidence="2 3" key="1">
    <citation type="submission" date="2018-05" db="EMBL/GenBank/DDBJ databases">
        <title>Marinifilum breve JC075T sp. nov., a marine bacterium isolated from Yongle Blue Hole in the South China Sea.</title>
        <authorList>
            <person name="Fu T."/>
        </authorList>
    </citation>
    <scope>NUCLEOTIDE SEQUENCE [LARGE SCALE GENOMIC DNA]</scope>
    <source>
        <strain evidence="2 3">JC075</strain>
    </source>
</reference>
<accession>A0A2V3ZT98</accession>
<dbReference type="Gene3D" id="2.60.40.1120">
    <property type="entry name" value="Carboxypeptidase-like, regulatory domain"/>
    <property type="match status" value="1"/>
</dbReference>
<dbReference type="SUPFAM" id="SSF49464">
    <property type="entry name" value="Carboxypeptidase regulatory domain-like"/>
    <property type="match status" value="1"/>
</dbReference>
<feature type="chain" id="PRO_5015881209" description="Outer membrane protein beta-barrel domain-containing protein" evidence="1">
    <location>
        <begin position="20"/>
        <end position="643"/>
    </location>
</feature>
<dbReference type="RefSeq" id="WP_110363010.1">
    <property type="nucleotide sequence ID" value="NZ_QFLI01000011.1"/>
</dbReference>